<dbReference type="EMBL" id="CAJVQB010091794">
    <property type="protein sequence ID" value="CAG8848394.1"/>
    <property type="molecule type" value="Genomic_DNA"/>
</dbReference>
<organism evidence="1 2">
    <name type="scientific">Gigaspora margarita</name>
    <dbReference type="NCBI Taxonomy" id="4874"/>
    <lineage>
        <taxon>Eukaryota</taxon>
        <taxon>Fungi</taxon>
        <taxon>Fungi incertae sedis</taxon>
        <taxon>Mucoromycota</taxon>
        <taxon>Glomeromycotina</taxon>
        <taxon>Glomeromycetes</taxon>
        <taxon>Diversisporales</taxon>
        <taxon>Gigasporaceae</taxon>
        <taxon>Gigaspora</taxon>
    </lineage>
</organism>
<reference evidence="1 2" key="1">
    <citation type="submission" date="2021-06" db="EMBL/GenBank/DDBJ databases">
        <authorList>
            <person name="Kallberg Y."/>
            <person name="Tangrot J."/>
            <person name="Rosling A."/>
        </authorList>
    </citation>
    <scope>NUCLEOTIDE SEQUENCE [LARGE SCALE GENOMIC DNA]</scope>
    <source>
        <strain evidence="1 2">120-4 pot B 10/14</strain>
    </source>
</reference>
<sequence>ASSSDLDYDVILSEISNKTDTKIFNKIDINGRRLAFNDFDCGTRY</sequence>
<feature type="non-terminal residue" evidence="1">
    <location>
        <position position="1"/>
    </location>
</feature>
<evidence type="ECO:0000313" key="1">
    <source>
        <dbReference type="EMBL" id="CAG8848394.1"/>
    </source>
</evidence>
<name>A0ABN7X561_GIGMA</name>
<accession>A0ABN7X561</accession>
<evidence type="ECO:0000313" key="2">
    <source>
        <dbReference type="Proteomes" id="UP000789901"/>
    </source>
</evidence>
<proteinExistence type="predicted"/>
<dbReference type="Proteomes" id="UP000789901">
    <property type="component" value="Unassembled WGS sequence"/>
</dbReference>
<gene>
    <name evidence="1" type="ORF">GMARGA_LOCUS39157</name>
</gene>
<feature type="non-terminal residue" evidence="1">
    <location>
        <position position="45"/>
    </location>
</feature>
<protein>
    <submittedName>
        <fullName evidence="1">32313_t:CDS:1</fullName>
    </submittedName>
</protein>
<keyword evidence="2" id="KW-1185">Reference proteome</keyword>
<comment type="caution">
    <text evidence="1">The sequence shown here is derived from an EMBL/GenBank/DDBJ whole genome shotgun (WGS) entry which is preliminary data.</text>
</comment>